<sequence length="59" mass="6581">MAEGMDLKSNLLCFFYLRSGTGNLYSRATAFETPVAAFIVENAYLNGETIRIDGALRMR</sequence>
<evidence type="ECO:0000313" key="1">
    <source>
        <dbReference type="EMBL" id="PWE52368.1"/>
    </source>
</evidence>
<dbReference type="AlphaFoldDB" id="A0A2U2DGH3"/>
<organism evidence="1 2">
    <name type="scientific">Metarhizobium album</name>
    <dbReference type="NCBI Taxonomy" id="2182425"/>
    <lineage>
        <taxon>Bacteria</taxon>
        <taxon>Pseudomonadati</taxon>
        <taxon>Pseudomonadota</taxon>
        <taxon>Alphaproteobacteria</taxon>
        <taxon>Hyphomicrobiales</taxon>
        <taxon>Rhizobiaceae</taxon>
        <taxon>Metarhizobium</taxon>
    </lineage>
</organism>
<comment type="caution">
    <text evidence="1">The sequence shown here is derived from an EMBL/GenBank/DDBJ whole genome shotgun (WGS) entry which is preliminary data.</text>
</comment>
<dbReference type="EMBL" id="QFBC01000027">
    <property type="protein sequence ID" value="PWE52368.1"/>
    <property type="molecule type" value="Genomic_DNA"/>
</dbReference>
<name>A0A2U2DGH3_9HYPH</name>
<gene>
    <name evidence="1" type="ORF">DEM27_31505</name>
</gene>
<proteinExistence type="predicted"/>
<dbReference type="Proteomes" id="UP000245252">
    <property type="component" value="Unassembled WGS sequence"/>
</dbReference>
<accession>A0A2U2DGH3</accession>
<reference evidence="1 2" key="1">
    <citation type="submission" date="2018-05" db="EMBL/GenBank/DDBJ databases">
        <title>The draft genome of strain NS-104.</title>
        <authorList>
            <person name="Hang P."/>
            <person name="Jiang J."/>
        </authorList>
    </citation>
    <scope>NUCLEOTIDE SEQUENCE [LARGE SCALE GENOMIC DNA]</scope>
    <source>
        <strain evidence="1 2">NS-104</strain>
    </source>
</reference>
<protein>
    <submittedName>
        <fullName evidence="1">Uncharacterized protein</fullName>
    </submittedName>
</protein>
<keyword evidence="2" id="KW-1185">Reference proteome</keyword>
<evidence type="ECO:0000313" key="2">
    <source>
        <dbReference type="Proteomes" id="UP000245252"/>
    </source>
</evidence>